<evidence type="ECO:0000256" key="1">
    <source>
        <dbReference type="SAM" id="MobiDB-lite"/>
    </source>
</evidence>
<feature type="region of interest" description="Disordered" evidence="1">
    <location>
        <begin position="1"/>
        <end position="34"/>
    </location>
</feature>
<sequence>MTLPDLSAKNRMPQERPEFSKSGQSEEKKQAATDALSQYSRFVMGCIGNQVRPCDFRMHLMKEISSLPTTLKRESRAAASSPDIIGESSNSGTSRLDKQKIFELEPGVSWKQPSYFRVGASMLDNHEGHHGENGLLQDGVCGGVS</sequence>
<proteinExistence type="predicted"/>
<organism evidence="2 3">
    <name type="scientific">Cuscuta campestris</name>
    <dbReference type="NCBI Taxonomy" id="132261"/>
    <lineage>
        <taxon>Eukaryota</taxon>
        <taxon>Viridiplantae</taxon>
        <taxon>Streptophyta</taxon>
        <taxon>Embryophyta</taxon>
        <taxon>Tracheophyta</taxon>
        <taxon>Spermatophyta</taxon>
        <taxon>Magnoliopsida</taxon>
        <taxon>eudicotyledons</taxon>
        <taxon>Gunneridae</taxon>
        <taxon>Pentapetalae</taxon>
        <taxon>asterids</taxon>
        <taxon>lamiids</taxon>
        <taxon>Solanales</taxon>
        <taxon>Convolvulaceae</taxon>
        <taxon>Cuscuteae</taxon>
        <taxon>Cuscuta</taxon>
        <taxon>Cuscuta subgen. Grammica</taxon>
        <taxon>Cuscuta sect. Cleistogrammica</taxon>
    </lineage>
</organism>
<feature type="region of interest" description="Disordered" evidence="1">
    <location>
        <begin position="70"/>
        <end position="98"/>
    </location>
</feature>
<dbReference type="EMBL" id="OOIL02002347">
    <property type="protein sequence ID" value="VFQ82211.1"/>
    <property type="molecule type" value="Genomic_DNA"/>
</dbReference>
<dbReference type="PANTHER" id="PTHR48210">
    <property type="entry name" value="OS05G0352800 PROTEIN"/>
    <property type="match status" value="1"/>
</dbReference>
<protein>
    <submittedName>
        <fullName evidence="2">Uncharacterized protein</fullName>
    </submittedName>
</protein>
<dbReference type="AlphaFoldDB" id="A0A484M045"/>
<dbReference type="PANTHER" id="PTHR48210:SF1">
    <property type="entry name" value="OS05G0352800 PROTEIN"/>
    <property type="match status" value="1"/>
</dbReference>
<gene>
    <name evidence="2" type="ORF">CCAM_LOCUS23987</name>
</gene>
<name>A0A484M045_9ASTE</name>
<feature type="compositionally biased region" description="Basic and acidic residues" evidence="1">
    <location>
        <begin position="12"/>
        <end position="31"/>
    </location>
</feature>
<evidence type="ECO:0000313" key="2">
    <source>
        <dbReference type="EMBL" id="VFQ82211.1"/>
    </source>
</evidence>
<dbReference type="OrthoDB" id="1625307at2759"/>
<accession>A0A484M045</accession>
<reference evidence="2 3" key="1">
    <citation type="submission" date="2018-04" db="EMBL/GenBank/DDBJ databases">
        <authorList>
            <person name="Vogel A."/>
        </authorList>
    </citation>
    <scope>NUCLEOTIDE SEQUENCE [LARGE SCALE GENOMIC DNA]</scope>
</reference>
<evidence type="ECO:0000313" key="3">
    <source>
        <dbReference type="Proteomes" id="UP000595140"/>
    </source>
</evidence>
<keyword evidence="3" id="KW-1185">Reference proteome</keyword>
<dbReference type="Proteomes" id="UP000595140">
    <property type="component" value="Unassembled WGS sequence"/>
</dbReference>